<comment type="subcellular location">
    <subcellularLocation>
        <location evidence="1">Nucleus</location>
    </subcellularLocation>
</comment>
<evidence type="ECO:0000256" key="5">
    <source>
        <dbReference type="SAM" id="SignalP"/>
    </source>
</evidence>
<dbReference type="GO" id="GO:0003714">
    <property type="term" value="F:transcription corepressor activity"/>
    <property type="evidence" value="ECO:0007669"/>
    <property type="project" value="InterPro"/>
</dbReference>
<evidence type="ECO:0000259" key="7">
    <source>
        <dbReference type="Pfam" id="PF02826"/>
    </source>
</evidence>
<dbReference type="InterPro" id="IPR006140">
    <property type="entry name" value="D-isomer_DH_NAD-bd"/>
</dbReference>
<dbReference type="PROSITE" id="PS00065">
    <property type="entry name" value="D_2_HYDROXYACID_DH_1"/>
    <property type="match status" value="1"/>
</dbReference>
<dbReference type="GO" id="GO:0001221">
    <property type="term" value="F:transcription coregulator binding"/>
    <property type="evidence" value="ECO:0007669"/>
    <property type="project" value="TreeGrafter"/>
</dbReference>
<evidence type="ECO:0000256" key="3">
    <source>
        <dbReference type="ARBA" id="ARBA00023002"/>
    </source>
</evidence>
<evidence type="ECO:0008006" key="10">
    <source>
        <dbReference type="Google" id="ProtNLM"/>
    </source>
</evidence>
<dbReference type="InterPro" id="IPR029752">
    <property type="entry name" value="D-isomer_DH_CS1"/>
</dbReference>
<protein>
    <recommendedName>
        <fullName evidence="10">C-terminal binding protein 1</fullName>
    </recommendedName>
</protein>
<dbReference type="InterPro" id="IPR043322">
    <property type="entry name" value="CtBP"/>
</dbReference>
<dbReference type="InterPro" id="IPR006139">
    <property type="entry name" value="D-isomer_2_OHA_DH_cat_dom"/>
</dbReference>
<gene>
    <name evidence="8" type="ORF">DUI87_09536</name>
</gene>
<dbReference type="GO" id="GO:0140297">
    <property type="term" value="F:DNA-binding transcription factor binding"/>
    <property type="evidence" value="ECO:0007669"/>
    <property type="project" value="TreeGrafter"/>
</dbReference>
<sequence length="537" mass="59101">MPRLPRRLRAALPPGILLVVLVLLLPAAGADGARRLHGKFAPPEQGLASRKGIFAHFVLGSSQVRSYCAWFSPVPFNILIDDLGEGIEGTLRKSSDDTELGMSVNLLENTRGFGRMDHVCVLYYITGIRPPIMNGPMHPRPLVALLDGRDCTVEMPILKDVATVAFCDAQSTQEIHEKVLNEAVGALMYHTITLTREDLEKFKALRIIVRIGSGFDNIDIKSAGDLGIAVCNVPAASVEETADSTMCHILNLYRRTTWLHQALREGTRVQSVEQIREVASGAARIRGETLGIIGLGRVGQAVALRAKAFGFSVIFYDPYLSDGMERALGLQRVSTLQDLLFHSDCVTLHCNLNEHNHHLINDFTIKQMRQGAFLVNTARGGLVDEKALAQALKEGRIRGAALDVHESEPFSFSQGPLKDAPNLICTPHAAWYSEQASIEMREEAAREIRRAITGGNIPVALKKICVGSARVTCYRAEDNSAEDSHRLVQYMLDQVDRFSSLKTSVVLQRLRKGFEEVKKGNSGVFSFYVGMKGMAED</sequence>
<dbReference type="PANTHER" id="PTHR46029:SF2">
    <property type="entry name" value="C-TERMINAL-BINDING PROTEIN 1"/>
    <property type="match status" value="1"/>
</dbReference>
<evidence type="ECO:0000256" key="4">
    <source>
        <dbReference type="ARBA" id="ARBA00023242"/>
    </source>
</evidence>
<accession>A0A3M0KUJ0</accession>
<keyword evidence="9" id="KW-1185">Reference proteome</keyword>
<dbReference type="GO" id="GO:0006357">
    <property type="term" value="P:regulation of transcription by RNA polymerase II"/>
    <property type="evidence" value="ECO:0007669"/>
    <property type="project" value="TreeGrafter"/>
</dbReference>
<dbReference type="Proteomes" id="UP000269221">
    <property type="component" value="Unassembled WGS sequence"/>
</dbReference>
<comment type="caution">
    <text evidence="8">The sequence shown here is derived from an EMBL/GenBank/DDBJ whole genome shotgun (WGS) entry which is preliminary data.</text>
</comment>
<dbReference type="EMBL" id="QRBI01000105">
    <property type="protein sequence ID" value="RMC14440.1"/>
    <property type="molecule type" value="Genomic_DNA"/>
</dbReference>
<evidence type="ECO:0000259" key="6">
    <source>
        <dbReference type="Pfam" id="PF00389"/>
    </source>
</evidence>
<evidence type="ECO:0000313" key="8">
    <source>
        <dbReference type="EMBL" id="RMC14440.1"/>
    </source>
</evidence>
<dbReference type="GO" id="GO:0005634">
    <property type="term" value="C:nucleus"/>
    <property type="evidence" value="ECO:0007669"/>
    <property type="project" value="UniProtKB-SubCell"/>
</dbReference>
<dbReference type="SUPFAM" id="SSF52283">
    <property type="entry name" value="Formate/glycerate dehydrogenase catalytic domain-like"/>
    <property type="match status" value="1"/>
</dbReference>
<dbReference type="Gene3D" id="3.40.50.720">
    <property type="entry name" value="NAD(P)-binding Rossmann-like Domain"/>
    <property type="match status" value="2"/>
</dbReference>
<comment type="similarity">
    <text evidence="2">Belongs to the D-isomer specific 2-hydroxyacid dehydrogenase family.</text>
</comment>
<proteinExistence type="inferred from homology"/>
<dbReference type="InterPro" id="IPR036291">
    <property type="entry name" value="NAD(P)-bd_dom_sf"/>
</dbReference>
<organism evidence="8 9">
    <name type="scientific">Hirundo rustica rustica</name>
    <dbReference type="NCBI Taxonomy" id="333673"/>
    <lineage>
        <taxon>Eukaryota</taxon>
        <taxon>Metazoa</taxon>
        <taxon>Chordata</taxon>
        <taxon>Craniata</taxon>
        <taxon>Vertebrata</taxon>
        <taxon>Euteleostomi</taxon>
        <taxon>Archelosauria</taxon>
        <taxon>Archosauria</taxon>
        <taxon>Dinosauria</taxon>
        <taxon>Saurischia</taxon>
        <taxon>Theropoda</taxon>
        <taxon>Coelurosauria</taxon>
        <taxon>Aves</taxon>
        <taxon>Neognathae</taxon>
        <taxon>Neoaves</taxon>
        <taxon>Telluraves</taxon>
        <taxon>Australaves</taxon>
        <taxon>Passeriformes</taxon>
        <taxon>Sylvioidea</taxon>
        <taxon>Hirundinidae</taxon>
        <taxon>Hirundo</taxon>
    </lineage>
</organism>
<dbReference type="SUPFAM" id="SSF51735">
    <property type="entry name" value="NAD(P)-binding Rossmann-fold domains"/>
    <property type="match status" value="1"/>
</dbReference>
<dbReference type="GO" id="GO:0016616">
    <property type="term" value="F:oxidoreductase activity, acting on the CH-OH group of donors, NAD or NADP as acceptor"/>
    <property type="evidence" value="ECO:0007669"/>
    <property type="project" value="InterPro"/>
</dbReference>
<name>A0A3M0KUJ0_HIRRU</name>
<dbReference type="PANTHER" id="PTHR46029">
    <property type="entry name" value="C-TERMINAL-BINDING PROTEIN"/>
    <property type="match status" value="1"/>
</dbReference>
<dbReference type="InterPro" id="IPR051638">
    <property type="entry name" value="CTBP_dehydrogenase"/>
</dbReference>
<feature type="domain" description="D-isomer specific 2-hydroxyacid dehydrogenase catalytic" evidence="6">
    <location>
        <begin position="151"/>
        <end position="458"/>
    </location>
</feature>
<feature type="chain" id="PRO_5017977636" description="C-terminal binding protein 1" evidence="5">
    <location>
        <begin position="33"/>
        <end position="537"/>
    </location>
</feature>
<dbReference type="AlphaFoldDB" id="A0A3M0KUJ0"/>
<evidence type="ECO:0000313" key="9">
    <source>
        <dbReference type="Proteomes" id="UP000269221"/>
    </source>
</evidence>
<evidence type="ECO:0000256" key="1">
    <source>
        <dbReference type="ARBA" id="ARBA00004123"/>
    </source>
</evidence>
<keyword evidence="3" id="KW-0560">Oxidoreductase</keyword>
<dbReference type="OrthoDB" id="9991913at2759"/>
<dbReference type="GO" id="GO:0003713">
    <property type="term" value="F:transcription coactivator activity"/>
    <property type="evidence" value="ECO:0007669"/>
    <property type="project" value="TreeGrafter"/>
</dbReference>
<keyword evidence="4" id="KW-0539">Nucleus</keyword>
<dbReference type="Pfam" id="PF00389">
    <property type="entry name" value="2-Hacid_dh"/>
    <property type="match status" value="1"/>
</dbReference>
<dbReference type="CDD" id="cd05299">
    <property type="entry name" value="CtBP_dh"/>
    <property type="match status" value="1"/>
</dbReference>
<dbReference type="InterPro" id="IPR029753">
    <property type="entry name" value="D-isomer_DH_CS"/>
</dbReference>
<feature type="domain" description="D-isomer specific 2-hydroxyacid dehydrogenase NAD-binding" evidence="7">
    <location>
        <begin position="248"/>
        <end position="430"/>
    </location>
</feature>
<evidence type="ECO:0000256" key="2">
    <source>
        <dbReference type="ARBA" id="ARBA00005854"/>
    </source>
</evidence>
<dbReference type="FunFam" id="3.40.50.720:FF:000012">
    <property type="entry name" value="C-terminal-binding protein 2 isoform 1"/>
    <property type="match status" value="1"/>
</dbReference>
<dbReference type="GO" id="GO:0051287">
    <property type="term" value="F:NAD binding"/>
    <property type="evidence" value="ECO:0007669"/>
    <property type="project" value="InterPro"/>
</dbReference>
<dbReference type="PROSITE" id="PS00671">
    <property type="entry name" value="D_2_HYDROXYACID_DH_3"/>
    <property type="match status" value="1"/>
</dbReference>
<dbReference type="STRING" id="333673.A0A3M0KUJ0"/>
<dbReference type="Pfam" id="PF02826">
    <property type="entry name" value="2-Hacid_dh_C"/>
    <property type="match status" value="1"/>
</dbReference>
<reference evidence="8 9" key="1">
    <citation type="submission" date="2018-07" db="EMBL/GenBank/DDBJ databases">
        <title>A high quality draft genome assembly of the barn swallow (H. rustica rustica).</title>
        <authorList>
            <person name="Formenti G."/>
            <person name="Chiara M."/>
            <person name="Poveda L."/>
            <person name="Francoijs K.-J."/>
            <person name="Bonisoli-Alquati A."/>
            <person name="Canova L."/>
            <person name="Gianfranceschi L."/>
            <person name="Horner D.S."/>
            <person name="Saino N."/>
        </authorList>
    </citation>
    <scope>NUCLEOTIDE SEQUENCE [LARGE SCALE GENOMIC DNA]</scope>
    <source>
        <strain evidence="8">Chelidonia</strain>
        <tissue evidence="8">Blood</tissue>
    </source>
</reference>
<feature type="signal peptide" evidence="5">
    <location>
        <begin position="1"/>
        <end position="32"/>
    </location>
</feature>
<keyword evidence="5" id="KW-0732">Signal</keyword>